<dbReference type="Proteomes" id="UP001222932">
    <property type="component" value="Unassembled WGS sequence"/>
</dbReference>
<feature type="compositionally biased region" description="Polar residues" evidence="8">
    <location>
        <begin position="128"/>
        <end position="160"/>
    </location>
</feature>
<evidence type="ECO:0000313" key="11">
    <source>
        <dbReference type="Proteomes" id="UP001222932"/>
    </source>
</evidence>
<dbReference type="FunFam" id="3.30.160.60:FF:001840">
    <property type="entry name" value="Paternally-expressed gene 3 protein"/>
    <property type="match status" value="1"/>
</dbReference>
<dbReference type="FunFam" id="3.30.160.60:FF:000125">
    <property type="entry name" value="Putative zinc finger protein 143"/>
    <property type="match status" value="2"/>
</dbReference>
<evidence type="ECO:0000313" key="10">
    <source>
        <dbReference type="EMBL" id="GMK56492.1"/>
    </source>
</evidence>
<keyword evidence="11" id="KW-1185">Reference proteome</keyword>
<evidence type="ECO:0000259" key="9">
    <source>
        <dbReference type="PROSITE" id="PS50157"/>
    </source>
</evidence>
<feature type="domain" description="C2H2-type" evidence="9">
    <location>
        <begin position="420"/>
        <end position="447"/>
    </location>
</feature>
<evidence type="ECO:0000256" key="1">
    <source>
        <dbReference type="ARBA" id="ARBA00004123"/>
    </source>
</evidence>
<dbReference type="PROSITE" id="PS00028">
    <property type="entry name" value="ZINC_FINGER_C2H2_1"/>
    <property type="match status" value="5"/>
</dbReference>
<dbReference type="AlphaFoldDB" id="A0AAD3TT96"/>
<dbReference type="SUPFAM" id="SSF57667">
    <property type="entry name" value="beta-beta-alpha zinc fingers"/>
    <property type="match status" value="4"/>
</dbReference>
<sequence length="558" mass="60938">MERRDSCTSDCGKPCDDDCVENKCPDDCTQVCGPEWCPPDCTVEELIKRCNDAACTLPQVEVDPIALLLRQPQDPSYMDFVAQVFAQAPPQAPQPLQFPCKWQNCNASFDTCAKLAQHIAASHLPGDFSTSSEQTPAHQSTSVHAVQSASTPTSAQEPSLGNNAFMAMMNALPRSLSQSASPASVPVPNPSIHGDSLNGACLWADCFDFVAGNATGPSVADTAVTTPQSTIQTPAAAFTNQPVQNMSGHAHGEMSPQTLLKHLMTAHLGLPDPHTADNGHTHLVLTHLHSTAHPHAHPHPHHECAPGVPHDAHPHVLAHNHQVLGPHHHHSVPHRSLPTPSPSLSPLNTEHLCLWHDCSVREPFASSGELMAHLEEVHVGRGANEYRCRWAGCGNGEGRVFATRQKLIRHLRMHTQDRPFVCDECGQGFAEKAPLETHKRRHRDEKPFKCPYPGCGQAFTQKSGLNVHERTHTGVEPFRCETCGRGFKEASNLTKHRRTHTGEKPFPCSHPGCGKRFARTDQLQRHMKIHDKGGAKKVARGWQAALSVKTEARVGFGY</sequence>
<name>A0AAD3TT96_9TREE</name>
<dbReference type="Pfam" id="PF00096">
    <property type="entry name" value="zf-C2H2"/>
    <property type="match status" value="4"/>
</dbReference>
<reference evidence="10" key="2">
    <citation type="submission" date="2023-06" db="EMBL/GenBank/DDBJ databases">
        <authorList>
            <person name="Kobayashi Y."/>
            <person name="Kayamori A."/>
            <person name="Aoki K."/>
            <person name="Shiwa Y."/>
            <person name="Fujita N."/>
            <person name="Sugita T."/>
            <person name="Iwasaki W."/>
            <person name="Tanaka N."/>
            <person name="Takashima M."/>
        </authorList>
    </citation>
    <scope>NUCLEOTIDE SEQUENCE</scope>
    <source>
        <strain evidence="10">HIS016</strain>
    </source>
</reference>
<dbReference type="GO" id="GO:0005634">
    <property type="term" value="C:nucleus"/>
    <property type="evidence" value="ECO:0007669"/>
    <property type="project" value="UniProtKB-SubCell"/>
</dbReference>
<evidence type="ECO:0000256" key="8">
    <source>
        <dbReference type="SAM" id="MobiDB-lite"/>
    </source>
</evidence>
<proteinExistence type="predicted"/>
<comment type="subcellular location">
    <subcellularLocation>
        <location evidence="1">Nucleus</location>
    </subcellularLocation>
</comment>
<evidence type="ECO:0000256" key="7">
    <source>
        <dbReference type="PROSITE-ProRule" id="PRU00042"/>
    </source>
</evidence>
<dbReference type="GO" id="GO:0000981">
    <property type="term" value="F:DNA-binding transcription factor activity, RNA polymerase II-specific"/>
    <property type="evidence" value="ECO:0007669"/>
    <property type="project" value="UniProtKB-ARBA"/>
</dbReference>
<accession>A0AAD3TT96</accession>
<dbReference type="InterPro" id="IPR050329">
    <property type="entry name" value="GLI_C2H2-zinc-finger"/>
</dbReference>
<dbReference type="FunFam" id="3.30.160.60:FF:002343">
    <property type="entry name" value="Zinc finger protein 33A"/>
    <property type="match status" value="1"/>
</dbReference>
<evidence type="ECO:0000256" key="6">
    <source>
        <dbReference type="ARBA" id="ARBA00023242"/>
    </source>
</evidence>
<dbReference type="GO" id="GO:0008270">
    <property type="term" value="F:zinc ion binding"/>
    <property type="evidence" value="ECO:0007669"/>
    <property type="project" value="UniProtKB-KW"/>
</dbReference>
<organism evidence="10 11">
    <name type="scientific">Cutaneotrichosporon spelunceum</name>
    <dbReference type="NCBI Taxonomy" id="1672016"/>
    <lineage>
        <taxon>Eukaryota</taxon>
        <taxon>Fungi</taxon>
        <taxon>Dikarya</taxon>
        <taxon>Basidiomycota</taxon>
        <taxon>Agaricomycotina</taxon>
        <taxon>Tremellomycetes</taxon>
        <taxon>Trichosporonales</taxon>
        <taxon>Trichosporonaceae</taxon>
        <taxon>Cutaneotrichosporon</taxon>
    </lineage>
</organism>
<keyword evidence="6" id="KW-0539">Nucleus</keyword>
<dbReference type="EMBL" id="BTCM01000003">
    <property type="protein sequence ID" value="GMK56492.1"/>
    <property type="molecule type" value="Genomic_DNA"/>
</dbReference>
<dbReference type="SMART" id="SM00355">
    <property type="entry name" value="ZnF_C2H2"/>
    <property type="match status" value="7"/>
</dbReference>
<feature type="domain" description="C2H2-type" evidence="9">
    <location>
        <begin position="386"/>
        <end position="419"/>
    </location>
</feature>
<keyword evidence="2" id="KW-0479">Metal-binding</keyword>
<dbReference type="PANTHER" id="PTHR19818:SF139">
    <property type="entry name" value="PAIR-RULE PROTEIN ODD-PAIRED"/>
    <property type="match status" value="1"/>
</dbReference>
<feature type="domain" description="C2H2-type" evidence="9">
    <location>
        <begin position="478"/>
        <end position="505"/>
    </location>
</feature>
<dbReference type="Gene3D" id="3.30.160.60">
    <property type="entry name" value="Classic Zinc Finger"/>
    <property type="match status" value="6"/>
</dbReference>
<dbReference type="PROSITE" id="PS50157">
    <property type="entry name" value="ZINC_FINGER_C2H2_2"/>
    <property type="match status" value="5"/>
</dbReference>
<evidence type="ECO:0000256" key="4">
    <source>
        <dbReference type="ARBA" id="ARBA00022771"/>
    </source>
</evidence>
<gene>
    <name evidence="10" type="primary">SUR1</name>
    <name evidence="10" type="ORF">CspeluHIS016_0303320</name>
</gene>
<protein>
    <recommendedName>
        <fullName evidence="9">C2H2-type domain-containing protein</fullName>
    </recommendedName>
</protein>
<evidence type="ECO:0000256" key="3">
    <source>
        <dbReference type="ARBA" id="ARBA00022737"/>
    </source>
</evidence>
<feature type="domain" description="C2H2-type" evidence="9">
    <location>
        <begin position="506"/>
        <end position="530"/>
    </location>
</feature>
<reference evidence="10" key="1">
    <citation type="journal article" date="2023" name="BMC Genomics">
        <title>Chromosome-level genome assemblies of Cutaneotrichosporon spp. (Trichosporonales, Basidiomycota) reveal imbalanced evolution between nucleotide sequences and chromosome synteny.</title>
        <authorList>
            <person name="Kobayashi Y."/>
            <person name="Kayamori A."/>
            <person name="Aoki K."/>
            <person name="Shiwa Y."/>
            <person name="Matsutani M."/>
            <person name="Fujita N."/>
            <person name="Sugita T."/>
            <person name="Iwasaki W."/>
            <person name="Tanaka N."/>
            <person name="Takashima M."/>
        </authorList>
    </citation>
    <scope>NUCLEOTIDE SEQUENCE</scope>
    <source>
        <strain evidence="10">HIS016</strain>
    </source>
</reference>
<comment type="caution">
    <text evidence="10">The sequence shown here is derived from an EMBL/GenBank/DDBJ whole genome shotgun (WGS) entry which is preliminary data.</text>
</comment>
<feature type="region of interest" description="Disordered" evidence="8">
    <location>
        <begin position="126"/>
        <end position="160"/>
    </location>
</feature>
<dbReference type="GO" id="GO:0045944">
    <property type="term" value="P:positive regulation of transcription by RNA polymerase II"/>
    <property type="evidence" value="ECO:0007669"/>
    <property type="project" value="UniProtKB-ARBA"/>
</dbReference>
<keyword evidence="4 7" id="KW-0863">Zinc-finger</keyword>
<dbReference type="PANTHER" id="PTHR19818">
    <property type="entry name" value="ZINC FINGER PROTEIN ZIC AND GLI"/>
    <property type="match status" value="1"/>
</dbReference>
<evidence type="ECO:0000256" key="2">
    <source>
        <dbReference type="ARBA" id="ARBA00022723"/>
    </source>
</evidence>
<dbReference type="InterPro" id="IPR013087">
    <property type="entry name" value="Znf_C2H2_type"/>
</dbReference>
<dbReference type="InterPro" id="IPR036236">
    <property type="entry name" value="Znf_C2H2_sf"/>
</dbReference>
<keyword evidence="3" id="KW-0677">Repeat</keyword>
<evidence type="ECO:0000256" key="5">
    <source>
        <dbReference type="ARBA" id="ARBA00022833"/>
    </source>
</evidence>
<dbReference type="GO" id="GO:0000978">
    <property type="term" value="F:RNA polymerase II cis-regulatory region sequence-specific DNA binding"/>
    <property type="evidence" value="ECO:0007669"/>
    <property type="project" value="TreeGrafter"/>
</dbReference>
<keyword evidence="5" id="KW-0862">Zinc</keyword>
<feature type="domain" description="C2H2-type" evidence="9">
    <location>
        <begin position="448"/>
        <end position="477"/>
    </location>
</feature>